<accession>A0A521EVA8</accession>
<dbReference type="Gene3D" id="2.60.120.260">
    <property type="entry name" value="Galactose-binding domain-like"/>
    <property type="match status" value="1"/>
</dbReference>
<dbReference type="FunFam" id="3.20.20.80:FF:000052">
    <property type="entry name" value="Putative alpha-L-fucosidase 1"/>
    <property type="match status" value="1"/>
</dbReference>
<keyword evidence="10" id="KW-1185">Reference proteome</keyword>
<proteinExistence type="inferred from homology"/>
<dbReference type="PANTHER" id="PTHR10030">
    <property type="entry name" value="ALPHA-L-FUCOSIDASE"/>
    <property type="match status" value="1"/>
</dbReference>
<name>A0A521EVA8_9BACT</name>
<dbReference type="EC" id="3.2.1.51" evidence="2"/>
<keyword evidence="5" id="KW-0326">Glycosidase</keyword>
<dbReference type="InterPro" id="IPR000421">
    <property type="entry name" value="FA58C"/>
</dbReference>
<feature type="domain" description="F5/8 type C" evidence="7">
    <location>
        <begin position="361"/>
        <end position="465"/>
    </location>
</feature>
<evidence type="ECO:0000259" key="7">
    <source>
        <dbReference type="Pfam" id="PF00754"/>
    </source>
</evidence>
<dbReference type="InterPro" id="IPR017853">
    <property type="entry name" value="GH"/>
</dbReference>
<evidence type="ECO:0000256" key="4">
    <source>
        <dbReference type="ARBA" id="ARBA00022801"/>
    </source>
</evidence>
<dbReference type="AlphaFoldDB" id="A0A521EVA8"/>
<dbReference type="GO" id="GO:0005764">
    <property type="term" value="C:lysosome"/>
    <property type="evidence" value="ECO:0007669"/>
    <property type="project" value="TreeGrafter"/>
</dbReference>
<dbReference type="GO" id="GO:0004560">
    <property type="term" value="F:alpha-L-fucosidase activity"/>
    <property type="evidence" value="ECO:0007669"/>
    <property type="project" value="InterPro"/>
</dbReference>
<feature type="signal peptide" evidence="6">
    <location>
        <begin position="1"/>
        <end position="16"/>
    </location>
</feature>
<evidence type="ECO:0000256" key="3">
    <source>
        <dbReference type="ARBA" id="ARBA00022729"/>
    </source>
</evidence>
<gene>
    <name evidence="9" type="ORF">SAMN06265218_1191</name>
</gene>
<sequence length="483" mass="54485">MKVKHFLFIFILFAIAAITACQEKQPSSSTARWPGVSPDSTRPTPQQVAYQRKEKVAFVHFGVNTFTNREWGTGEEDPALFNPTDFDAEQWAKVLSENGFETLILTAKHHDGFSLWPSEYTDHDIASSPYKDGDGDIVKEVAEACKKYDLDCGVYLSPWDMHETTYGRPEYNEFYLNQLRELLSRYGTISEIWFDGAKGEGAKDMDYDFDAWWSTVRELQPDALIFSDEGPDIRWIGNEHGFAGRTNWSTFNRDSVSIGQAGQTEYLNSGQAGGPDWVVGECDVSIRPGWFYHPEEDDEVKTVAELTEIYMKSVGRNCTLLLNIPPDTTGRFHPNDVERLYAFTDTLESIFDQNLANGATLSASSAGERYPAEQALDNNVDSFWIASRDDTTPSLTLRFDRPLSFNLLVLQEFIPIGQRISAFTVSANTDGSWQTIAQETTVGHKRILRFDQDITTEEIRITIEDFSGRPAISEIGLFHAGQD</sequence>
<dbReference type="Pfam" id="PF01120">
    <property type="entry name" value="Alpha_L_fucos"/>
    <property type="match status" value="1"/>
</dbReference>
<evidence type="ECO:0000256" key="5">
    <source>
        <dbReference type="ARBA" id="ARBA00023295"/>
    </source>
</evidence>
<dbReference type="Gene3D" id="3.20.20.80">
    <property type="entry name" value="Glycosidases"/>
    <property type="match status" value="1"/>
</dbReference>
<feature type="domain" description="Glycoside hydrolase family 29 N-terminal" evidence="8">
    <location>
        <begin position="78"/>
        <end position="344"/>
    </location>
</feature>
<dbReference type="OrthoDB" id="1095333at2"/>
<dbReference type="RefSeq" id="WP_142715734.1">
    <property type="nucleotide sequence ID" value="NZ_FXTH01000019.1"/>
</dbReference>
<evidence type="ECO:0000256" key="6">
    <source>
        <dbReference type="SAM" id="SignalP"/>
    </source>
</evidence>
<dbReference type="EMBL" id="FXTH01000019">
    <property type="protein sequence ID" value="SMO87341.1"/>
    <property type="molecule type" value="Genomic_DNA"/>
</dbReference>
<dbReference type="SMART" id="SM00812">
    <property type="entry name" value="Alpha_L_fucos"/>
    <property type="match status" value="1"/>
</dbReference>
<dbReference type="SUPFAM" id="SSF49785">
    <property type="entry name" value="Galactose-binding domain-like"/>
    <property type="match status" value="1"/>
</dbReference>
<protein>
    <recommendedName>
        <fullName evidence="2">alpha-L-fucosidase</fullName>
        <ecNumber evidence="2">3.2.1.51</ecNumber>
    </recommendedName>
</protein>
<dbReference type="GO" id="GO:0006004">
    <property type="term" value="P:fucose metabolic process"/>
    <property type="evidence" value="ECO:0007669"/>
    <property type="project" value="TreeGrafter"/>
</dbReference>
<dbReference type="PANTHER" id="PTHR10030:SF37">
    <property type="entry name" value="ALPHA-L-FUCOSIDASE-RELATED"/>
    <property type="match status" value="1"/>
</dbReference>
<evidence type="ECO:0000256" key="2">
    <source>
        <dbReference type="ARBA" id="ARBA00012662"/>
    </source>
</evidence>
<feature type="chain" id="PRO_5021875055" description="alpha-L-fucosidase" evidence="6">
    <location>
        <begin position="17"/>
        <end position="483"/>
    </location>
</feature>
<dbReference type="InterPro" id="IPR008979">
    <property type="entry name" value="Galactose-bd-like_sf"/>
</dbReference>
<dbReference type="GO" id="GO:0016139">
    <property type="term" value="P:glycoside catabolic process"/>
    <property type="evidence" value="ECO:0007669"/>
    <property type="project" value="TreeGrafter"/>
</dbReference>
<dbReference type="Proteomes" id="UP000317593">
    <property type="component" value="Unassembled WGS sequence"/>
</dbReference>
<dbReference type="SUPFAM" id="SSF51445">
    <property type="entry name" value="(Trans)glycosidases"/>
    <property type="match status" value="1"/>
</dbReference>
<comment type="similarity">
    <text evidence="1">Belongs to the glycosyl hydrolase 29 family.</text>
</comment>
<evidence type="ECO:0000313" key="9">
    <source>
        <dbReference type="EMBL" id="SMO87341.1"/>
    </source>
</evidence>
<keyword evidence="3 6" id="KW-0732">Signal</keyword>
<keyword evidence="4" id="KW-0378">Hydrolase</keyword>
<dbReference type="PROSITE" id="PS51257">
    <property type="entry name" value="PROKAR_LIPOPROTEIN"/>
    <property type="match status" value="1"/>
</dbReference>
<dbReference type="InterPro" id="IPR057739">
    <property type="entry name" value="Glyco_hydro_29_N"/>
</dbReference>
<evidence type="ECO:0000259" key="8">
    <source>
        <dbReference type="Pfam" id="PF01120"/>
    </source>
</evidence>
<evidence type="ECO:0000313" key="10">
    <source>
        <dbReference type="Proteomes" id="UP000317593"/>
    </source>
</evidence>
<dbReference type="Pfam" id="PF00754">
    <property type="entry name" value="F5_F8_type_C"/>
    <property type="match status" value="1"/>
</dbReference>
<dbReference type="InterPro" id="IPR000933">
    <property type="entry name" value="Glyco_hydro_29"/>
</dbReference>
<reference evidence="9 10" key="1">
    <citation type="submission" date="2017-05" db="EMBL/GenBank/DDBJ databases">
        <authorList>
            <person name="Varghese N."/>
            <person name="Submissions S."/>
        </authorList>
    </citation>
    <scope>NUCLEOTIDE SEQUENCE [LARGE SCALE GENOMIC DNA]</scope>
    <source>
        <strain evidence="9 10">DSM 21194</strain>
    </source>
</reference>
<evidence type="ECO:0000256" key="1">
    <source>
        <dbReference type="ARBA" id="ARBA00007951"/>
    </source>
</evidence>
<organism evidence="9 10">
    <name type="scientific">Fodinibius sediminis</name>
    <dbReference type="NCBI Taxonomy" id="1214077"/>
    <lineage>
        <taxon>Bacteria</taxon>
        <taxon>Pseudomonadati</taxon>
        <taxon>Balneolota</taxon>
        <taxon>Balneolia</taxon>
        <taxon>Balneolales</taxon>
        <taxon>Balneolaceae</taxon>
        <taxon>Fodinibius</taxon>
    </lineage>
</organism>